<protein>
    <recommendedName>
        <fullName evidence="4">Integral membrane protein</fullName>
    </recommendedName>
</protein>
<gene>
    <name evidence="2" type="ORF">HND93_17185</name>
</gene>
<keyword evidence="1" id="KW-1133">Transmembrane helix</keyword>
<keyword evidence="1" id="KW-0472">Membrane</keyword>
<name>A0ABX2TB90_9PROT</name>
<accession>A0ABX2TB90</accession>
<keyword evidence="3" id="KW-1185">Reference proteome</keyword>
<comment type="caution">
    <text evidence="2">The sequence shown here is derived from an EMBL/GenBank/DDBJ whole genome shotgun (WGS) entry which is preliminary data.</text>
</comment>
<sequence length="94" mass="9812">MSDREAAGGFSGWGLFWTMLGCAVVILPGGLGVAALVASLFGHGETHGLNVYSMVFWVIGVPSLVVGATLLRVGTRMIRNARPGRPSTEPADDL</sequence>
<evidence type="ECO:0008006" key="4">
    <source>
        <dbReference type="Google" id="ProtNLM"/>
    </source>
</evidence>
<dbReference type="RefSeq" id="WP_180283206.1">
    <property type="nucleotide sequence ID" value="NZ_JABFDB010000011.1"/>
</dbReference>
<feature type="transmembrane region" description="Helical" evidence="1">
    <location>
        <begin position="54"/>
        <end position="73"/>
    </location>
</feature>
<dbReference type="EMBL" id="JABFDB010000011">
    <property type="protein sequence ID" value="NYZ21451.1"/>
    <property type="molecule type" value="Genomic_DNA"/>
</dbReference>
<reference evidence="2 3" key="1">
    <citation type="submission" date="2020-05" db="EMBL/GenBank/DDBJ databases">
        <title>Azospirillum oleiclasticum sp. nov, a nitrogen-fixing and heavy crude oil-emulsifying bacterium isolated from the crude oil of Yumen Oilfield.</title>
        <authorList>
            <person name="Wu D."/>
            <person name="Cai M."/>
            <person name="Zhang X."/>
        </authorList>
    </citation>
    <scope>NUCLEOTIDE SEQUENCE [LARGE SCALE GENOMIC DNA]</scope>
    <source>
        <strain evidence="2 3">ROY-1-1-2</strain>
    </source>
</reference>
<evidence type="ECO:0000313" key="2">
    <source>
        <dbReference type="EMBL" id="NYZ21451.1"/>
    </source>
</evidence>
<feature type="transmembrane region" description="Helical" evidence="1">
    <location>
        <begin position="12"/>
        <end position="42"/>
    </location>
</feature>
<keyword evidence="1" id="KW-0812">Transmembrane</keyword>
<dbReference type="Proteomes" id="UP000584642">
    <property type="component" value="Unassembled WGS sequence"/>
</dbReference>
<organism evidence="2 3">
    <name type="scientific">Azospirillum oleiclasticum</name>
    <dbReference type="NCBI Taxonomy" id="2735135"/>
    <lineage>
        <taxon>Bacteria</taxon>
        <taxon>Pseudomonadati</taxon>
        <taxon>Pseudomonadota</taxon>
        <taxon>Alphaproteobacteria</taxon>
        <taxon>Rhodospirillales</taxon>
        <taxon>Azospirillaceae</taxon>
        <taxon>Azospirillum</taxon>
    </lineage>
</organism>
<dbReference type="PROSITE" id="PS51257">
    <property type="entry name" value="PROKAR_LIPOPROTEIN"/>
    <property type="match status" value="1"/>
</dbReference>
<evidence type="ECO:0000313" key="3">
    <source>
        <dbReference type="Proteomes" id="UP000584642"/>
    </source>
</evidence>
<evidence type="ECO:0000256" key="1">
    <source>
        <dbReference type="SAM" id="Phobius"/>
    </source>
</evidence>
<proteinExistence type="predicted"/>